<evidence type="ECO:0000256" key="8">
    <source>
        <dbReference type="RuleBase" id="RU003664"/>
    </source>
</evidence>
<dbReference type="Pfam" id="PF08245">
    <property type="entry name" value="Mur_ligase_M"/>
    <property type="match status" value="1"/>
</dbReference>
<sequence length="484" mass="49678">MDAQEVTTSPWDGLDVCVAGLGVSGRAAARALAARGARVTLVEARDDDEWRRHAAGLAGHGVTVRLGDGETLPEGTALVVTSPGWRPDAPLLAAAAAAGVEIIGEVELAWRLRPAHGAAPWLAITGTDGKTTVVRMLACMLTAAGHRALAVGNVGTPIVEAVAGDGGGGPGDAPEPYDVLAVELSSYQLHWSSSLAPAAAAVLNIAPDHLDWHGSMDAYVAAKAKIFAPGAVAVYNADDATSAALAEKAEGVPRRAGFTLRTPRPGELGVVEDLLVDRAFTADPAHEAAELAALDDVRPFAPHNVANALAAAGLARAFGVPPEAVREGLRAFVPDPHRIQHVADVAGVSYVNDSKATQPHAAAASLAAYEPVVWIAGGLLKGLDVDDLVRSCAGRLRGVVLMGRDRHRIAAALARHAPDVPVVDVADTDTGAMDRVVTEAAGLARPGDTVLLAPVGASFDMFANYPARGDAFIAAVERLAGDAR</sequence>
<reference evidence="11" key="1">
    <citation type="submission" date="2020-07" db="EMBL/GenBank/DDBJ databases">
        <authorList>
            <person name="Tarantini F.S."/>
            <person name="Hong K.W."/>
            <person name="Chan K.G."/>
        </authorList>
    </citation>
    <scope>NUCLEOTIDE SEQUENCE</scope>
    <source>
        <strain evidence="11">32-07</strain>
    </source>
</reference>
<evidence type="ECO:0000256" key="5">
    <source>
        <dbReference type="ARBA" id="ARBA00022741"/>
    </source>
</evidence>
<proteinExistence type="inferred from homology"/>
<comment type="pathway">
    <text evidence="2 7 8">Cell wall biogenesis; peptidoglycan biosynthesis.</text>
</comment>
<dbReference type="SUPFAM" id="SSF51984">
    <property type="entry name" value="MurCD N-terminal domain"/>
    <property type="match status" value="1"/>
</dbReference>
<dbReference type="Gene3D" id="3.40.50.720">
    <property type="entry name" value="NAD(P)-binding Rossmann-like Domain"/>
    <property type="match status" value="1"/>
</dbReference>
<keyword evidence="7 8" id="KW-0961">Cell wall biogenesis/degradation</keyword>
<gene>
    <name evidence="7" type="primary">murD</name>
    <name evidence="11" type="ORF">AGRA3207_006886</name>
</gene>
<dbReference type="EMBL" id="CP059572">
    <property type="protein sequence ID" value="QXJ25400.1"/>
    <property type="molecule type" value="Genomic_DNA"/>
</dbReference>
<feature type="binding site" evidence="7">
    <location>
        <begin position="126"/>
        <end position="132"/>
    </location>
    <ligand>
        <name>ATP</name>
        <dbReference type="ChEBI" id="CHEBI:30616"/>
    </ligand>
</feature>
<keyword evidence="7 8" id="KW-0133">Cell shape</keyword>
<comment type="subcellular location">
    <subcellularLocation>
        <location evidence="1 7 8">Cytoplasm</location>
    </subcellularLocation>
</comment>
<organism evidence="11 12">
    <name type="scientific">Actinomadura graeca</name>
    <dbReference type="NCBI Taxonomy" id="2750812"/>
    <lineage>
        <taxon>Bacteria</taxon>
        <taxon>Bacillati</taxon>
        <taxon>Actinomycetota</taxon>
        <taxon>Actinomycetes</taxon>
        <taxon>Streptosporangiales</taxon>
        <taxon>Thermomonosporaceae</taxon>
        <taxon>Actinomadura</taxon>
    </lineage>
</organism>
<evidence type="ECO:0000256" key="1">
    <source>
        <dbReference type="ARBA" id="ARBA00004496"/>
    </source>
</evidence>
<dbReference type="InterPro" id="IPR036565">
    <property type="entry name" value="Mur-like_cat_sf"/>
</dbReference>
<keyword evidence="7 8" id="KW-0132">Cell division</keyword>
<dbReference type="InterPro" id="IPR013221">
    <property type="entry name" value="Mur_ligase_cen"/>
</dbReference>
<dbReference type="Pfam" id="PF02875">
    <property type="entry name" value="Mur_ligase_C"/>
    <property type="match status" value="1"/>
</dbReference>
<dbReference type="RefSeq" id="WP_231331432.1">
    <property type="nucleotide sequence ID" value="NZ_CP059572.1"/>
</dbReference>
<dbReference type="SUPFAM" id="SSF53244">
    <property type="entry name" value="MurD-like peptide ligases, peptide-binding domain"/>
    <property type="match status" value="1"/>
</dbReference>
<keyword evidence="7 8" id="KW-0573">Peptidoglycan synthesis</keyword>
<dbReference type="PANTHER" id="PTHR43692:SF1">
    <property type="entry name" value="UDP-N-ACETYLMURAMOYLALANINE--D-GLUTAMATE LIGASE"/>
    <property type="match status" value="1"/>
</dbReference>
<dbReference type="SUPFAM" id="SSF53623">
    <property type="entry name" value="MurD-like peptide ligases, catalytic domain"/>
    <property type="match status" value="1"/>
</dbReference>
<keyword evidence="6 7" id="KW-0067">ATP-binding</keyword>
<keyword evidence="7 8" id="KW-0131">Cell cycle</keyword>
<dbReference type="HAMAP" id="MF_00639">
    <property type="entry name" value="MurD"/>
    <property type="match status" value="1"/>
</dbReference>
<keyword evidence="4 7" id="KW-0436">Ligase</keyword>
<evidence type="ECO:0000256" key="2">
    <source>
        <dbReference type="ARBA" id="ARBA00004752"/>
    </source>
</evidence>
<feature type="domain" description="Mur ligase C-terminal" evidence="9">
    <location>
        <begin position="337"/>
        <end position="454"/>
    </location>
</feature>
<dbReference type="Gene3D" id="3.90.190.20">
    <property type="entry name" value="Mur ligase, C-terminal domain"/>
    <property type="match status" value="1"/>
</dbReference>
<evidence type="ECO:0000256" key="3">
    <source>
        <dbReference type="ARBA" id="ARBA00022490"/>
    </source>
</evidence>
<evidence type="ECO:0000313" key="11">
    <source>
        <dbReference type="EMBL" id="QXJ25400.1"/>
    </source>
</evidence>
<evidence type="ECO:0000313" key="12">
    <source>
        <dbReference type="Proteomes" id="UP001049518"/>
    </source>
</evidence>
<evidence type="ECO:0000259" key="9">
    <source>
        <dbReference type="Pfam" id="PF02875"/>
    </source>
</evidence>
<dbReference type="InterPro" id="IPR036615">
    <property type="entry name" value="Mur_ligase_C_dom_sf"/>
</dbReference>
<evidence type="ECO:0000256" key="6">
    <source>
        <dbReference type="ARBA" id="ARBA00022840"/>
    </source>
</evidence>
<evidence type="ECO:0000259" key="10">
    <source>
        <dbReference type="Pfam" id="PF08245"/>
    </source>
</evidence>
<feature type="domain" description="Mur ligase central" evidence="10">
    <location>
        <begin position="124"/>
        <end position="314"/>
    </location>
</feature>
<dbReference type="Gene3D" id="3.40.1190.10">
    <property type="entry name" value="Mur-like, catalytic domain"/>
    <property type="match status" value="1"/>
</dbReference>
<name>A0ABX8R2Y2_9ACTN</name>
<comment type="catalytic activity">
    <reaction evidence="7 8">
        <text>UDP-N-acetyl-alpha-D-muramoyl-L-alanine + D-glutamate + ATP = UDP-N-acetyl-alpha-D-muramoyl-L-alanyl-D-glutamate + ADP + phosphate + H(+)</text>
        <dbReference type="Rhea" id="RHEA:16429"/>
        <dbReference type="ChEBI" id="CHEBI:15378"/>
        <dbReference type="ChEBI" id="CHEBI:29986"/>
        <dbReference type="ChEBI" id="CHEBI:30616"/>
        <dbReference type="ChEBI" id="CHEBI:43474"/>
        <dbReference type="ChEBI" id="CHEBI:83898"/>
        <dbReference type="ChEBI" id="CHEBI:83900"/>
        <dbReference type="ChEBI" id="CHEBI:456216"/>
        <dbReference type="EC" id="6.3.2.9"/>
    </reaction>
</comment>
<dbReference type="GO" id="GO:0008764">
    <property type="term" value="F:UDP-N-acetylmuramoylalanine-D-glutamate ligase activity"/>
    <property type="evidence" value="ECO:0007669"/>
    <property type="project" value="UniProtKB-EC"/>
</dbReference>
<dbReference type="Proteomes" id="UP001049518">
    <property type="component" value="Chromosome"/>
</dbReference>
<keyword evidence="3 7" id="KW-0963">Cytoplasm</keyword>
<keyword evidence="5 7" id="KW-0547">Nucleotide-binding</keyword>
<dbReference type="Pfam" id="PF21799">
    <property type="entry name" value="MurD-like_N"/>
    <property type="match status" value="1"/>
</dbReference>
<keyword evidence="12" id="KW-1185">Reference proteome</keyword>
<comment type="function">
    <text evidence="7 8">Cell wall formation. Catalyzes the addition of glutamate to the nucleotide precursor UDP-N-acetylmuramoyl-L-alanine (UMA).</text>
</comment>
<comment type="similarity">
    <text evidence="7">Belongs to the MurCDEF family.</text>
</comment>
<accession>A0ABX8R2Y2</accession>
<evidence type="ECO:0000256" key="7">
    <source>
        <dbReference type="HAMAP-Rule" id="MF_00639"/>
    </source>
</evidence>
<dbReference type="EC" id="6.3.2.9" evidence="7 8"/>
<protein>
    <recommendedName>
        <fullName evidence="7 8">UDP-N-acetylmuramoylalanine--D-glutamate ligase</fullName>
        <ecNumber evidence="7 8">6.3.2.9</ecNumber>
    </recommendedName>
    <alternativeName>
        <fullName evidence="7">D-glutamic acid-adding enzyme</fullName>
    </alternativeName>
    <alternativeName>
        <fullName evidence="7">UDP-N-acetylmuramoyl-L-alanyl-D-glutamate synthetase</fullName>
    </alternativeName>
</protein>
<dbReference type="PANTHER" id="PTHR43692">
    <property type="entry name" value="UDP-N-ACETYLMURAMOYLALANINE--D-GLUTAMATE LIGASE"/>
    <property type="match status" value="1"/>
</dbReference>
<dbReference type="InterPro" id="IPR004101">
    <property type="entry name" value="Mur_ligase_C"/>
</dbReference>
<dbReference type="NCBIfam" id="TIGR01087">
    <property type="entry name" value="murD"/>
    <property type="match status" value="1"/>
</dbReference>
<evidence type="ECO:0000256" key="4">
    <source>
        <dbReference type="ARBA" id="ARBA00022598"/>
    </source>
</evidence>
<dbReference type="InterPro" id="IPR005762">
    <property type="entry name" value="MurD"/>
</dbReference>